<name>A0A511KDD7_RHOTO</name>
<protein>
    <submittedName>
        <fullName evidence="3">Uncharacterized protein</fullName>
    </submittedName>
</protein>
<feature type="signal peptide" evidence="2">
    <location>
        <begin position="1"/>
        <end position="29"/>
    </location>
</feature>
<dbReference type="Proteomes" id="UP000321518">
    <property type="component" value="Unassembled WGS sequence"/>
</dbReference>
<dbReference type="InterPro" id="IPR036910">
    <property type="entry name" value="HMG_box_dom_sf"/>
</dbReference>
<evidence type="ECO:0000313" key="3">
    <source>
        <dbReference type="EMBL" id="GEM08387.1"/>
    </source>
</evidence>
<reference evidence="3 4" key="1">
    <citation type="submission" date="2019-07" db="EMBL/GenBank/DDBJ databases">
        <title>Rhodotorula toruloides NBRC10032 genome sequencing.</title>
        <authorList>
            <person name="Shida Y."/>
            <person name="Takaku H."/>
            <person name="Ogasawara W."/>
            <person name="Mori K."/>
        </authorList>
    </citation>
    <scope>NUCLEOTIDE SEQUENCE [LARGE SCALE GENOMIC DNA]</scope>
    <source>
        <strain evidence="3 4">NBRC10032</strain>
    </source>
</reference>
<sequence length="83" mass="9875">MCTFRLNSSTASVRLLCLRFAWLIAATKSKEPKELSEQQSLWQDFRKKRTEELKQADPDQDGRERQRQIADEWKKSPENPKHE</sequence>
<evidence type="ECO:0000256" key="1">
    <source>
        <dbReference type="SAM" id="MobiDB-lite"/>
    </source>
</evidence>
<feature type="chain" id="PRO_5022126772" evidence="2">
    <location>
        <begin position="30"/>
        <end position="83"/>
    </location>
</feature>
<organism evidence="3 4">
    <name type="scientific">Rhodotorula toruloides</name>
    <name type="common">Yeast</name>
    <name type="synonym">Rhodosporidium toruloides</name>
    <dbReference type="NCBI Taxonomy" id="5286"/>
    <lineage>
        <taxon>Eukaryota</taxon>
        <taxon>Fungi</taxon>
        <taxon>Dikarya</taxon>
        <taxon>Basidiomycota</taxon>
        <taxon>Pucciniomycotina</taxon>
        <taxon>Microbotryomycetes</taxon>
        <taxon>Sporidiobolales</taxon>
        <taxon>Sporidiobolaceae</taxon>
        <taxon>Rhodotorula</taxon>
    </lineage>
</organism>
<dbReference type="EMBL" id="BJWK01000005">
    <property type="protein sequence ID" value="GEM08387.1"/>
    <property type="molecule type" value="Genomic_DNA"/>
</dbReference>
<evidence type="ECO:0000313" key="4">
    <source>
        <dbReference type="Proteomes" id="UP000321518"/>
    </source>
</evidence>
<comment type="caution">
    <text evidence="3">The sequence shown here is derived from an EMBL/GenBank/DDBJ whole genome shotgun (WGS) entry which is preliminary data.</text>
</comment>
<dbReference type="SUPFAM" id="SSF47095">
    <property type="entry name" value="HMG-box"/>
    <property type="match status" value="1"/>
</dbReference>
<keyword evidence="2" id="KW-0732">Signal</keyword>
<proteinExistence type="predicted"/>
<evidence type="ECO:0000256" key="2">
    <source>
        <dbReference type="SAM" id="SignalP"/>
    </source>
</evidence>
<feature type="region of interest" description="Disordered" evidence="1">
    <location>
        <begin position="49"/>
        <end position="83"/>
    </location>
</feature>
<accession>A0A511KDD7</accession>
<gene>
    <name evidence="3" type="ORF">Rt10032_c05g2404</name>
</gene>
<dbReference type="OrthoDB" id="10356498at2759"/>
<dbReference type="AlphaFoldDB" id="A0A511KDD7"/>